<dbReference type="AlphaFoldDB" id="X1GBF1"/>
<keyword evidence="1" id="KW-1133">Transmembrane helix</keyword>
<reference evidence="2" key="1">
    <citation type="journal article" date="2014" name="Front. Microbiol.">
        <title>High frequency of phylogenetically diverse reductive dehalogenase-homologous genes in deep subseafloor sedimentary metagenomes.</title>
        <authorList>
            <person name="Kawai M."/>
            <person name="Futagami T."/>
            <person name="Toyoda A."/>
            <person name="Takaki Y."/>
            <person name="Nishi S."/>
            <person name="Hori S."/>
            <person name="Arai W."/>
            <person name="Tsubouchi T."/>
            <person name="Morono Y."/>
            <person name="Uchiyama I."/>
            <person name="Ito T."/>
            <person name="Fujiyama A."/>
            <person name="Inagaki F."/>
            <person name="Takami H."/>
        </authorList>
    </citation>
    <scope>NUCLEOTIDE SEQUENCE</scope>
    <source>
        <strain evidence="2">Expedition CK06-06</strain>
    </source>
</reference>
<evidence type="ECO:0000256" key="1">
    <source>
        <dbReference type="SAM" id="Phobius"/>
    </source>
</evidence>
<organism evidence="2">
    <name type="scientific">marine sediment metagenome</name>
    <dbReference type="NCBI Taxonomy" id="412755"/>
    <lineage>
        <taxon>unclassified sequences</taxon>
        <taxon>metagenomes</taxon>
        <taxon>ecological metagenomes</taxon>
    </lineage>
</organism>
<dbReference type="EMBL" id="BARU01008263">
    <property type="protein sequence ID" value="GAH38919.1"/>
    <property type="molecule type" value="Genomic_DNA"/>
</dbReference>
<proteinExistence type="predicted"/>
<protein>
    <submittedName>
        <fullName evidence="2">Uncharacterized protein</fullName>
    </submittedName>
</protein>
<keyword evidence="1" id="KW-0472">Membrane</keyword>
<accession>X1GBF1</accession>
<keyword evidence="1" id="KW-0812">Transmembrane</keyword>
<sequence length="57" mass="5863">MKMKMIIAVIAALVTAISGFGVLLYATGGQYLGAVALVVLPAAILAGLTIYIVLRKT</sequence>
<comment type="caution">
    <text evidence="2">The sequence shown here is derived from an EMBL/GenBank/DDBJ whole genome shotgun (WGS) entry which is preliminary data.</text>
</comment>
<gene>
    <name evidence="2" type="ORF">S03H2_16190</name>
</gene>
<evidence type="ECO:0000313" key="2">
    <source>
        <dbReference type="EMBL" id="GAH38919.1"/>
    </source>
</evidence>
<feature type="transmembrane region" description="Helical" evidence="1">
    <location>
        <begin position="31"/>
        <end position="54"/>
    </location>
</feature>
<name>X1GBF1_9ZZZZ</name>